<feature type="transmembrane region" description="Helical" evidence="9">
    <location>
        <begin position="366"/>
        <end position="384"/>
    </location>
</feature>
<dbReference type="AlphaFoldDB" id="A0A6F8VB01"/>
<keyword evidence="4" id="KW-1003">Cell membrane</keyword>
<dbReference type="Gene3D" id="1.20.1720.10">
    <property type="entry name" value="Multidrug resistance protein D"/>
    <property type="match status" value="1"/>
</dbReference>
<evidence type="ECO:0000256" key="7">
    <source>
        <dbReference type="ARBA" id="ARBA00022989"/>
    </source>
</evidence>
<evidence type="ECO:0000256" key="2">
    <source>
        <dbReference type="ARBA" id="ARBA00008537"/>
    </source>
</evidence>
<feature type="transmembrane region" description="Helical" evidence="9">
    <location>
        <begin position="273"/>
        <end position="297"/>
    </location>
</feature>
<keyword evidence="3" id="KW-0813">Transport</keyword>
<dbReference type="PANTHER" id="PTHR42718">
    <property type="entry name" value="MAJOR FACILITATOR SUPERFAMILY MULTIDRUG TRANSPORTER MFSC"/>
    <property type="match status" value="1"/>
</dbReference>
<keyword evidence="6 9" id="KW-0812">Transmembrane</keyword>
<gene>
    <name evidence="11" type="ORF">SKTS_13960</name>
</gene>
<dbReference type="GO" id="GO:0005886">
    <property type="term" value="C:plasma membrane"/>
    <property type="evidence" value="ECO:0007669"/>
    <property type="project" value="UniProtKB-SubCell"/>
</dbReference>
<feature type="transmembrane region" description="Helical" evidence="9">
    <location>
        <begin position="169"/>
        <end position="191"/>
    </location>
</feature>
<evidence type="ECO:0000256" key="4">
    <source>
        <dbReference type="ARBA" id="ARBA00022475"/>
    </source>
</evidence>
<feature type="transmembrane region" description="Helical" evidence="9">
    <location>
        <begin position="335"/>
        <end position="354"/>
    </location>
</feature>
<dbReference type="GO" id="GO:0015721">
    <property type="term" value="P:bile acid and bile salt transport"/>
    <property type="evidence" value="ECO:0007669"/>
    <property type="project" value="UniProtKB-ARBA"/>
</dbReference>
<sequence>MKPDTLPPLHGFALVLLTLALGLGTFMQVLDTSIANVSLPAISGDLAVSPNQGTWVITSFAVSNAIALALTGWLSRRFGQVRLFALSTLLFTLASWLCGLAPNLPLLIAARVLQGAVAGPMIPLSQALLLSNYPSEKKGLALALWSITVMVAPIMGPIMGGWITDNISWPWIFYINIPVGIFSSFLTWRLLRGRESERANVPVDKVGLFLLVLGIGALQILLDKGNELDWFESKQILVLAVVSVVALAFLIAWELTEDHPVVDLHLFGNRNFLIGVATLSIGYLVFFGNVVILPLWLQTQMGYTATWAGMAAAPVGILSIFFSPLVGKYMHRLDLRIWASFSFAVFAAVSYWNSHFNTDVTFWQLVIPRLLMGIGVSAFFVPLMSLTLSDIPPRLLASATGMSNFIRILAGSFGTSLSITLWDRRAAYHHELMAERVTDFSPVTHDALATLGGLEQQLSASYAMLERSMQQQAVMLATNEIFWLSSLMFVGLMLLVWVARPAQPAAKEAGAGAH</sequence>
<feature type="transmembrane region" description="Helical" evidence="9">
    <location>
        <begin position="203"/>
        <end position="222"/>
    </location>
</feature>
<dbReference type="CDD" id="cd17503">
    <property type="entry name" value="MFS_LmrB_MDR_like"/>
    <property type="match status" value="1"/>
</dbReference>
<feature type="transmembrane region" description="Helical" evidence="9">
    <location>
        <begin position="405"/>
        <end position="422"/>
    </location>
</feature>
<protein>
    <submittedName>
        <fullName evidence="11">MFS transporter</fullName>
    </submittedName>
</protein>
<dbReference type="InterPro" id="IPR011701">
    <property type="entry name" value="MFS"/>
</dbReference>
<dbReference type="InterPro" id="IPR036259">
    <property type="entry name" value="MFS_trans_sf"/>
</dbReference>
<feature type="domain" description="Major facilitator superfamily (MFS) profile" evidence="10">
    <location>
        <begin position="17"/>
        <end position="504"/>
    </location>
</feature>
<name>A0A6F8VB01_9PROT</name>
<feature type="transmembrane region" description="Helical" evidence="9">
    <location>
        <begin position="142"/>
        <end position="163"/>
    </location>
</feature>
<dbReference type="InterPro" id="IPR020846">
    <property type="entry name" value="MFS_dom"/>
</dbReference>
<feature type="transmembrane region" description="Helical" evidence="9">
    <location>
        <begin position="481"/>
        <end position="499"/>
    </location>
</feature>
<feature type="transmembrane region" description="Helical" evidence="9">
    <location>
        <begin position="303"/>
        <end position="323"/>
    </location>
</feature>
<feature type="transmembrane region" description="Helical" evidence="9">
    <location>
        <begin position="234"/>
        <end position="253"/>
    </location>
</feature>
<evidence type="ECO:0000256" key="5">
    <source>
        <dbReference type="ARBA" id="ARBA00022519"/>
    </source>
</evidence>
<dbReference type="FunFam" id="1.20.1720.10:FF:000002">
    <property type="entry name" value="Multidrug resistance protein B"/>
    <property type="match status" value="1"/>
</dbReference>
<evidence type="ECO:0000313" key="12">
    <source>
        <dbReference type="Proteomes" id="UP000502260"/>
    </source>
</evidence>
<comment type="subcellular location">
    <subcellularLocation>
        <location evidence="1">Cell inner membrane</location>
        <topology evidence="1">Multi-pass membrane protein</topology>
    </subcellularLocation>
</comment>
<keyword evidence="7 9" id="KW-1133">Transmembrane helix</keyword>
<dbReference type="PANTHER" id="PTHR42718:SF9">
    <property type="entry name" value="MAJOR FACILITATOR SUPERFAMILY MULTIDRUG TRANSPORTER MFSC"/>
    <property type="match status" value="1"/>
</dbReference>
<dbReference type="RefSeq" id="WP_244617468.1">
    <property type="nucleotide sequence ID" value="NZ_AP022853.1"/>
</dbReference>
<dbReference type="NCBIfam" id="TIGR00711">
    <property type="entry name" value="efflux_EmrB"/>
    <property type="match status" value="1"/>
</dbReference>
<reference evidence="12" key="1">
    <citation type="submission" date="2020-03" db="EMBL/GenBank/DDBJ databases">
        <title>Complete genome sequence of sulfur-oxidizing bacterium skT11.</title>
        <authorList>
            <person name="Kanda M."/>
            <person name="Kojima H."/>
            <person name="Fukui M."/>
        </authorList>
    </citation>
    <scope>NUCLEOTIDE SEQUENCE [LARGE SCALE GENOMIC DNA]</scope>
    <source>
        <strain evidence="12">skT11</strain>
    </source>
</reference>
<dbReference type="InterPro" id="IPR004638">
    <property type="entry name" value="EmrB-like"/>
</dbReference>
<evidence type="ECO:0000256" key="8">
    <source>
        <dbReference type="ARBA" id="ARBA00023136"/>
    </source>
</evidence>
<dbReference type="KEGG" id="slac:SKTS_13960"/>
<evidence type="ECO:0000256" key="9">
    <source>
        <dbReference type="SAM" id="Phobius"/>
    </source>
</evidence>
<comment type="similarity">
    <text evidence="2">Belongs to the major facilitator superfamily. EmrB family.</text>
</comment>
<organism evidence="11 12">
    <name type="scientific">Sulfurimicrobium lacus</name>
    <dbReference type="NCBI Taxonomy" id="2715678"/>
    <lineage>
        <taxon>Bacteria</taxon>
        <taxon>Pseudomonadati</taxon>
        <taxon>Pseudomonadota</taxon>
        <taxon>Betaproteobacteria</taxon>
        <taxon>Nitrosomonadales</taxon>
        <taxon>Sulfuricellaceae</taxon>
        <taxon>Sulfurimicrobium</taxon>
    </lineage>
</organism>
<dbReference type="Proteomes" id="UP000502260">
    <property type="component" value="Chromosome"/>
</dbReference>
<evidence type="ECO:0000313" key="11">
    <source>
        <dbReference type="EMBL" id="BCB26510.1"/>
    </source>
</evidence>
<proteinExistence type="inferred from homology"/>
<feature type="transmembrane region" description="Helical" evidence="9">
    <location>
        <begin position="12"/>
        <end position="30"/>
    </location>
</feature>
<evidence type="ECO:0000256" key="6">
    <source>
        <dbReference type="ARBA" id="ARBA00022692"/>
    </source>
</evidence>
<evidence type="ECO:0000259" key="10">
    <source>
        <dbReference type="PROSITE" id="PS50850"/>
    </source>
</evidence>
<dbReference type="GO" id="GO:1990961">
    <property type="term" value="P:xenobiotic detoxification by transmembrane export across the plasma membrane"/>
    <property type="evidence" value="ECO:0007669"/>
    <property type="project" value="UniProtKB-ARBA"/>
</dbReference>
<feature type="transmembrane region" description="Helical" evidence="9">
    <location>
        <begin position="55"/>
        <end position="74"/>
    </location>
</feature>
<keyword evidence="5" id="KW-0997">Cell inner membrane</keyword>
<dbReference type="Pfam" id="PF07690">
    <property type="entry name" value="MFS_1"/>
    <property type="match status" value="1"/>
</dbReference>
<accession>A0A6F8VB01</accession>
<keyword evidence="8 9" id="KW-0472">Membrane</keyword>
<dbReference type="EMBL" id="AP022853">
    <property type="protein sequence ID" value="BCB26510.1"/>
    <property type="molecule type" value="Genomic_DNA"/>
</dbReference>
<evidence type="ECO:0000256" key="3">
    <source>
        <dbReference type="ARBA" id="ARBA00022448"/>
    </source>
</evidence>
<dbReference type="GO" id="GO:0022857">
    <property type="term" value="F:transmembrane transporter activity"/>
    <property type="evidence" value="ECO:0007669"/>
    <property type="project" value="InterPro"/>
</dbReference>
<dbReference type="SUPFAM" id="SSF103473">
    <property type="entry name" value="MFS general substrate transporter"/>
    <property type="match status" value="1"/>
</dbReference>
<feature type="transmembrane region" description="Helical" evidence="9">
    <location>
        <begin position="81"/>
        <end position="102"/>
    </location>
</feature>
<dbReference type="PROSITE" id="PS50850">
    <property type="entry name" value="MFS"/>
    <property type="match status" value="1"/>
</dbReference>
<keyword evidence="12" id="KW-1185">Reference proteome</keyword>
<dbReference type="Gene3D" id="1.20.1250.20">
    <property type="entry name" value="MFS general substrate transporter like domains"/>
    <property type="match status" value="1"/>
</dbReference>
<evidence type="ECO:0000256" key="1">
    <source>
        <dbReference type="ARBA" id="ARBA00004429"/>
    </source>
</evidence>